<feature type="signal peptide" evidence="2">
    <location>
        <begin position="1"/>
        <end position="26"/>
    </location>
</feature>
<dbReference type="PANTHER" id="PTHR21274:SF0">
    <property type="entry name" value="MECKELIN"/>
    <property type="match status" value="1"/>
</dbReference>
<dbReference type="AlphaFoldDB" id="A0A2R5GAI5"/>
<evidence type="ECO:0000256" key="1">
    <source>
        <dbReference type="SAM" id="Phobius"/>
    </source>
</evidence>
<sequence>MTGPHWTQAFALALVVLVACFSETKSAEKSILLTDCAEDEYLDTSSFQCQTCASPPNIPLTTDGLDARIADYMSLISPFSSRSYTVAVGCRCAQGWITNADDLYTSAPCETTSALSSYWCDAFRCNECPEASTVDNTACTTCGPSSTSDPDAARISFNTETKQCECTDSSHVLRERDVNGNLLAYKRCEACPNGTLVRSLYLAARAEDGVEGDPAIVEADAYTCQPCPHPAMVIYNNRCVCALPSDNAPLWTQVGIEGIGSGVTCVLTSEMAYVNLQRYAEVEYTHVVPTTDPTSSARRALGATATPVPASSPVATAVALEDVNFDFDFDEAEDVGAAAAATAAGALRGRRELQTSSEDQGYTSYTVRSSAIFSHYFPLAGARCRYLRDAEGLQMCQALANLCVLQQYNDESPACELMADIHQNRDQWNEVTWDWRQLTPWLHYEDLAPTVLADTGIETEFSFDMQKKDGTVDYMQFVLARYSLNGTFLGWSNVTTEFEFCTPTQNQVPRWRHFGYGYGHTYACNLFNLMRYFPEPEFYDMYLVDVANSGRLYPVPVRNRNLVQNGAFPNENTEIAEEADDVLTRRFFLYDQVSSSVSASDEASVIRYAKTITLTTTVQELSSNKIEPPVLEILYEERLVADFYRDGVDEEGNPLEENTYVDLSFTVAYTEKYDSFWQSTAAFFGITMTIVGLFGLLRLYNWTRRNSRLPGDSPVDFVFLLRCVSYMLSTFSTVFFWFLFAYAAYIFIFFKMQDSVHLLLPVFREEYGKENDYYPFMIVLQLCFFGQLARMIEVVVVQSNVDIFFLDWEKPRGRVQSKRGDGTKTRFAPISVWRTIFMANEWNELQRVRKYDQNLAFLLLATILVAGDVQYAATPTPDFRDLTAGPLNMVLRFFNTSFWYILITTTQIIFKWAIQDRYITEPPTHSLIDLCTIAKVSIFVLDEEYHGYYLHCRSQHEFADGSMLEISRQLRQEEEGLTTDRGLPGCPERGLQSFEIYVTGEWKRQYNHIFSTMMNEEIQGAHADTTSFLLRVLRRKSGRPVAEKLVRASRKLSAFLRSFVDQDTSEFPIQHREQTFLHRFLHTPPEMMNSKDNIFFPDPFYQYDRVLLYGQTWNLILFNVLCITTCDLWWDDTTLSIFAAFLLDRFFVTIRELFGNANLSQKTLVDDRFLI</sequence>
<comment type="caution">
    <text evidence="3">The sequence shown here is derived from an EMBL/GenBank/DDBJ whole genome shotgun (WGS) entry which is preliminary data.</text>
</comment>
<feature type="chain" id="PRO_5015353269" evidence="2">
    <location>
        <begin position="27"/>
        <end position="1171"/>
    </location>
</feature>
<gene>
    <name evidence="3" type="ORF">FCC1311_042502</name>
</gene>
<evidence type="ECO:0000313" key="3">
    <source>
        <dbReference type="EMBL" id="GBG28027.1"/>
    </source>
</evidence>
<dbReference type="Pfam" id="PF09773">
    <property type="entry name" value="Meckelin"/>
    <property type="match status" value="1"/>
</dbReference>
<feature type="transmembrane region" description="Helical" evidence="1">
    <location>
        <begin position="773"/>
        <end position="792"/>
    </location>
</feature>
<dbReference type="PANTHER" id="PTHR21274">
    <property type="entry name" value="MECKELIN"/>
    <property type="match status" value="1"/>
</dbReference>
<accession>A0A2R5GAI5</accession>
<dbReference type="OrthoDB" id="419138at2759"/>
<dbReference type="InterPro" id="IPR019170">
    <property type="entry name" value="Meckelin"/>
</dbReference>
<evidence type="ECO:0000313" key="4">
    <source>
        <dbReference type="Proteomes" id="UP000241890"/>
    </source>
</evidence>
<dbReference type="GO" id="GO:0060271">
    <property type="term" value="P:cilium assembly"/>
    <property type="evidence" value="ECO:0007669"/>
    <property type="project" value="InterPro"/>
</dbReference>
<keyword evidence="1" id="KW-1133">Transmembrane helix</keyword>
<keyword evidence="1" id="KW-0472">Membrane</keyword>
<feature type="transmembrane region" description="Helical" evidence="1">
    <location>
        <begin position="893"/>
        <end position="914"/>
    </location>
</feature>
<keyword evidence="1" id="KW-0812">Transmembrane</keyword>
<proteinExistence type="predicted"/>
<protein>
    <submittedName>
        <fullName evidence="3">Meckelin</fullName>
    </submittedName>
</protein>
<evidence type="ECO:0000256" key="2">
    <source>
        <dbReference type="SAM" id="SignalP"/>
    </source>
</evidence>
<reference evidence="3 4" key="1">
    <citation type="submission" date="2017-12" db="EMBL/GenBank/DDBJ databases">
        <title>Sequencing, de novo assembly and annotation of complete genome of a new Thraustochytrid species, strain FCC1311.</title>
        <authorList>
            <person name="Sedici K."/>
            <person name="Godart F."/>
            <person name="Aiese Cigliano R."/>
            <person name="Sanseverino W."/>
            <person name="Barakat M."/>
            <person name="Ortet P."/>
            <person name="Marechal E."/>
            <person name="Cagnac O."/>
            <person name="Amato A."/>
        </authorList>
    </citation>
    <scope>NUCLEOTIDE SEQUENCE [LARGE SCALE GENOMIC DNA]</scope>
</reference>
<dbReference type="Proteomes" id="UP000241890">
    <property type="component" value="Unassembled WGS sequence"/>
</dbReference>
<name>A0A2R5GAI5_9STRA</name>
<feature type="transmembrane region" description="Helical" evidence="1">
    <location>
        <begin position="855"/>
        <end position="873"/>
    </location>
</feature>
<dbReference type="EMBL" id="BEYU01000038">
    <property type="protein sequence ID" value="GBG28027.1"/>
    <property type="molecule type" value="Genomic_DNA"/>
</dbReference>
<keyword evidence="2" id="KW-0732">Signal</keyword>
<dbReference type="InParanoid" id="A0A2R5GAI5"/>
<organism evidence="3 4">
    <name type="scientific">Hondaea fermentalgiana</name>
    <dbReference type="NCBI Taxonomy" id="2315210"/>
    <lineage>
        <taxon>Eukaryota</taxon>
        <taxon>Sar</taxon>
        <taxon>Stramenopiles</taxon>
        <taxon>Bigyra</taxon>
        <taxon>Labyrinthulomycetes</taxon>
        <taxon>Thraustochytrida</taxon>
        <taxon>Thraustochytriidae</taxon>
        <taxon>Hondaea</taxon>
    </lineage>
</organism>
<dbReference type="GO" id="GO:0036038">
    <property type="term" value="C:MKS complex"/>
    <property type="evidence" value="ECO:0007669"/>
    <property type="project" value="InterPro"/>
</dbReference>
<feature type="transmembrane region" description="Helical" evidence="1">
    <location>
        <begin position="717"/>
        <end position="750"/>
    </location>
</feature>
<keyword evidence="4" id="KW-1185">Reference proteome</keyword>
<feature type="transmembrane region" description="Helical" evidence="1">
    <location>
        <begin position="676"/>
        <end position="697"/>
    </location>
</feature>